<proteinExistence type="predicted"/>
<feature type="region of interest" description="Disordered" evidence="1">
    <location>
        <begin position="93"/>
        <end position="123"/>
    </location>
</feature>
<evidence type="ECO:0000256" key="1">
    <source>
        <dbReference type="SAM" id="MobiDB-lite"/>
    </source>
</evidence>
<organism evidence="2 3">
    <name type="scientific">Allacma fusca</name>
    <dbReference type="NCBI Taxonomy" id="39272"/>
    <lineage>
        <taxon>Eukaryota</taxon>
        <taxon>Metazoa</taxon>
        <taxon>Ecdysozoa</taxon>
        <taxon>Arthropoda</taxon>
        <taxon>Hexapoda</taxon>
        <taxon>Collembola</taxon>
        <taxon>Symphypleona</taxon>
        <taxon>Sminthuridae</taxon>
        <taxon>Allacma</taxon>
    </lineage>
</organism>
<dbReference type="Proteomes" id="UP000708208">
    <property type="component" value="Unassembled WGS sequence"/>
</dbReference>
<feature type="compositionally biased region" description="Low complexity" evidence="1">
    <location>
        <begin position="109"/>
        <end position="123"/>
    </location>
</feature>
<evidence type="ECO:0000313" key="3">
    <source>
        <dbReference type="Proteomes" id="UP000708208"/>
    </source>
</evidence>
<accession>A0A8J2LBA1</accession>
<sequence length="250" mass="28111">MHLMFALVEFLENKSKDGTTPCEIIHFSWLNTEQTQCDWPGNTRYFSAFKNTAKPGPKWEKYAVIVKFISNDLQEVRRKRDIFICQSEIESSVDEGKRTETSKPINTLENSAEDSSSSEMESIPEVHRKNKTVTGILPSAPSIAVPSTSASISMIPHFEYINLEPLHLRDIPSENQEKSSEGGLGTPETQNITLEIQKEILKKVRILISKVDQLALDVRSLKATASTDVTEGITDCPKLPIESEDQLKKF</sequence>
<dbReference type="AlphaFoldDB" id="A0A8J2LBA1"/>
<name>A0A8J2LBA1_9HEXA</name>
<reference evidence="2" key="1">
    <citation type="submission" date="2021-06" db="EMBL/GenBank/DDBJ databases">
        <authorList>
            <person name="Hodson N. C."/>
            <person name="Mongue J. A."/>
            <person name="Jaron S. K."/>
        </authorList>
    </citation>
    <scope>NUCLEOTIDE SEQUENCE</scope>
</reference>
<evidence type="ECO:0000313" key="2">
    <source>
        <dbReference type="EMBL" id="CAG7829704.1"/>
    </source>
</evidence>
<dbReference type="EMBL" id="CAJVCH010552509">
    <property type="protein sequence ID" value="CAG7829704.1"/>
    <property type="molecule type" value="Genomic_DNA"/>
</dbReference>
<protein>
    <submittedName>
        <fullName evidence="2">Uncharacterized protein</fullName>
    </submittedName>
</protein>
<keyword evidence="3" id="KW-1185">Reference proteome</keyword>
<comment type="caution">
    <text evidence="2">The sequence shown here is derived from an EMBL/GenBank/DDBJ whole genome shotgun (WGS) entry which is preliminary data.</text>
</comment>
<gene>
    <name evidence="2" type="ORF">AFUS01_LOCUS39549</name>
</gene>